<proteinExistence type="predicted"/>
<dbReference type="AlphaFoldDB" id="A0A832UUY4"/>
<accession>A0A832UUY4</accession>
<feature type="compositionally biased region" description="Basic residues" evidence="5">
    <location>
        <begin position="227"/>
        <end position="238"/>
    </location>
</feature>
<dbReference type="Gene3D" id="1.10.10.10">
    <property type="entry name" value="Winged helix-like DNA-binding domain superfamily/Winged helix DNA-binding domain"/>
    <property type="match status" value="2"/>
</dbReference>
<comment type="caution">
    <text evidence="6">The sequence shown here is derived from an EMBL/GenBank/DDBJ whole genome shotgun (WGS) entry which is preliminary data.</text>
</comment>
<dbReference type="InterPro" id="IPR036390">
    <property type="entry name" value="WH_DNA-bd_sf"/>
</dbReference>
<dbReference type="GO" id="GO:0051301">
    <property type="term" value="P:cell division"/>
    <property type="evidence" value="ECO:0007669"/>
    <property type="project" value="UniProtKB-KW"/>
</dbReference>
<keyword evidence="2" id="KW-0132">Cell division</keyword>
<evidence type="ECO:0000256" key="3">
    <source>
        <dbReference type="ARBA" id="ARBA00022829"/>
    </source>
</evidence>
<name>A0A832UUY4_9ARCH</name>
<feature type="region of interest" description="Disordered" evidence="5">
    <location>
        <begin position="219"/>
        <end position="238"/>
    </location>
</feature>
<gene>
    <name evidence="6" type="ORF">H1016_01320</name>
</gene>
<dbReference type="GO" id="GO:0051304">
    <property type="term" value="P:chromosome separation"/>
    <property type="evidence" value="ECO:0007669"/>
    <property type="project" value="InterPro"/>
</dbReference>
<keyword evidence="1" id="KW-0963">Cytoplasm</keyword>
<protein>
    <submittedName>
        <fullName evidence="6">SMC-Scp complex subunit ScpB</fullName>
    </submittedName>
</protein>
<keyword evidence="4" id="KW-0131">Cell cycle</keyword>
<keyword evidence="3" id="KW-0159">Chromosome partition</keyword>
<dbReference type="PANTHER" id="PTHR34298:SF2">
    <property type="entry name" value="SEGREGATION AND CONDENSATION PROTEIN B"/>
    <property type="match status" value="1"/>
</dbReference>
<dbReference type="PANTHER" id="PTHR34298">
    <property type="entry name" value="SEGREGATION AND CONDENSATION PROTEIN B"/>
    <property type="match status" value="1"/>
</dbReference>
<dbReference type="Pfam" id="PF04079">
    <property type="entry name" value="SMC_ScpB"/>
    <property type="match status" value="1"/>
</dbReference>
<dbReference type="InterPro" id="IPR036388">
    <property type="entry name" value="WH-like_DNA-bd_sf"/>
</dbReference>
<dbReference type="SUPFAM" id="SSF46785">
    <property type="entry name" value="Winged helix' DNA-binding domain"/>
    <property type="match status" value="2"/>
</dbReference>
<organism evidence="6 7">
    <name type="scientific">Candidatus Naiadarchaeum limnaeum</name>
    <dbReference type="NCBI Taxonomy" id="2756139"/>
    <lineage>
        <taxon>Archaea</taxon>
        <taxon>Candidatus Undinarchaeota</taxon>
        <taxon>Candidatus Undinarchaeia</taxon>
        <taxon>Candidatus Naiadarchaeales</taxon>
        <taxon>Candidatus Naiadarchaeaceae</taxon>
        <taxon>Candidatus Naiadarchaeum</taxon>
    </lineage>
</organism>
<dbReference type="Proteomes" id="UP000646946">
    <property type="component" value="Unassembled WGS sequence"/>
</dbReference>
<keyword evidence="7" id="KW-1185">Reference proteome</keyword>
<sequence length="238" mass="28123">MEQELKQEQRIDIKKVVEAALFIAGRRLSLEDLARYAHNSPISKVQKAVDEIRADYLKRDSPIVLTEEEGKFKLDVKPEYLDRVKNLAPQMDMRKAVLTTLSYVAFKQPITQAKMVKLFGNRIYEYNVELEKRGLINRAPHKRTRMLTTTKKLGTYLGAEDLKRVKQIQLEKIEQTLKAEIAKEEAAEKQKQVDEVKLLEQKKELSLDEWQKLLEHRRVKEQQRKERREKRIKAKQQE</sequence>
<dbReference type="EMBL" id="DVAB01000012">
    <property type="protein sequence ID" value="HIK00160.1"/>
    <property type="molecule type" value="Genomic_DNA"/>
</dbReference>
<evidence type="ECO:0000313" key="7">
    <source>
        <dbReference type="Proteomes" id="UP000646946"/>
    </source>
</evidence>
<evidence type="ECO:0000313" key="6">
    <source>
        <dbReference type="EMBL" id="HIK00160.1"/>
    </source>
</evidence>
<reference evidence="6 7" key="1">
    <citation type="journal article" name="Nat. Commun.">
        <title>Undinarchaeota illuminate DPANN phylogeny and the impact of gene transfer on archaeal evolution.</title>
        <authorList>
            <person name="Dombrowski N."/>
            <person name="Williams T.A."/>
            <person name="Sun J."/>
            <person name="Woodcroft B.J."/>
            <person name="Lee J.H."/>
            <person name="Minh B.Q."/>
            <person name="Rinke C."/>
            <person name="Spang A."/>
        </authorList>
    </citation>
    <scope>NUCLEOTIDE SEQUENCE [LARGE SCALE GENOMIC DNA]</scope>
    <source>
        <strain evidence="6">MAG_bin1129</strain>
    </source>
</reference>
<evidence type="ECO:0000256" key="2">
    <source>
        <dbReference type="ARBA" id="ARBA00022618"/>
    </source>
</evidence>
<evidence type="ECO:0000256" key="1">
    <source>
        <dbReference type="ARBA" id="ARBA00022490"/>
    </source>
</evidence>
<evidence type="ECO:0000256" key="4">
    <source>
        <dbReference type="ARBA" id="ARBA00023306"/>
    </source>
</evidence>
<dbReference type="InterPro" id="IPR005234">
    <property type="entry name" value="ScpB_csome_segregation"/>
</dbReference>
<evidence type="ECO:0000256" key="5">
    <source>
        <dbReference type="SAM" id="MobiDB-lite"/>
    </source>
</evidence>